<feature type="compositionally biased region" description="Acidic residues" evidence="4">
    <location>
        <begin position="506"/>
        <end position="529"/>
    </location>
</feature>
<dbReference type="Pfam" id="PF00956">
    <property type="entry name" value="NAP"/>
    <property type="match status" value="1"/>
</dbReference>
<organism evidence="5 6">
    <name type="scientific">Huso huso</name>
    <name type="common">Beluga</name>
    <name type="synonym">Acipenser huso</name>
    <dbReference type="NCBI Taxonomy" id="61971"/>
    <lineage>
        <taxon>Eukaryota</taxon>
        <taxon>Metazoa</taxon>
        <taxon>Chordata</taxon>
        <taxon>Craniata</taxon>
        <taxon>Vertebrata</taxon>
        <taxon>Euteleostomi</taxon>
        <taxon>Actinopterygii</taxon>
        <taxon>Chondrostei</taxon>
        <taxon>Acipenseriformes</taxon>
        <taxon>Acipenseridae</taxon>
        <taxon>Huso</taxon>
    </lineage>
</organism>
<feature type="coiled-coil region" evidence="3">
    <location>
        <begin position="291"/>
        <end position="325"/>
    </location>
</feature>
<feature type="compositionally biased region" description="Basic and acidic residues" evidence="4">
    <location>
        <begin position="226"/>
        <end position="235"/>
    </location>
</feature>
<feature type="compositionally biased region" description="Basic and acidic residues" evidence="4">
    <location>
        <begin position="122"/>
        <end position="133"/>
    </location>
</feature>
<feature type="compositionally biased region" description="Low complexity" evidence="4">
    <location>
        <begin position="1"/>
        <end position="13"/>
    </location>
</feature>
<evidence type="ECO:0000256" key="4">
    <source>
        <dbReference type="SAM" id="MobiDB-lite"/>
    </source>
</evidence>
<evidence type="ECO:0000313" key="5">
    <source>
        <dbReference type="EMBL" id="KAK6466677.1"/>
    </source>
</evidence>
<dbReference type="Proteomes" id="UP001369086">
    <property type="component" value="Unassembled WGS sequence"/>
</dbReference>
<feature type="compositionally biased region" description="Low complexity" evidence="4">
    <location>
        <begin position="135"/>
        <end position="144"/>
    </location>
</feature>
<evidence type="ECO:0000256" key="1">
    <source>
        <dbReference type="ARBA" id="ARBA00009947"/>
    </source>
</evidence>
<dbReference type="InterPro" id="IPR002164">
    <property type="entry name" value="NAP_family"/>
</dbReference>
<feature type="region of interest" description="Disordered" evidence="4">
    <location>
        <begin position="488"/>
        <end position="628"/>
    </location>
</feature>
<proteinExistence type="inferred from homology"/>
<feature type="compositionally biased region" description="Acidic residues" evidence="4">
    <location>
        <begin position="551"/>
        <end position="598"/>
    </location>
</feature>
<gene>
    <name evidence="5" type="ORF">HHUSO_G35961</name>
</gene>
<comment type="caution">
    <text evidence="5">The sequence shown here is derived from an EMBL/GenBank/DDBJ whole genome shotgun (WGS) entry which is preliminary data.</text>
</comment>
<reference evidence="5 6" key="1">
    <citation type="submission" date="2021-05" db="EMBL/GenBank/DDBJ databases">
        <authorList>
            <person name="Zahm M."/>
            <person name="Klopp C."/>
            <person name="Cabau C."/>
            <person name="Kuhl H."/>
            <person name="Suciu R."/>
            <person name="Ciorpac M."/>
            <person name="Holostenco D."/>
            <person name="Gessner J."/>
            <person name="Wuertz S."/>
            <person name="Hohne C."/>
            <person name="Stock M."/>
            <person name="Gislard M."/>
            <person name="Lluch J."/>
            <person name="Milhes M."/>
            <person name="Lampietro C."/>
            <person name="Lopez Roques C."/>
            <person name="Donnadieu C."/>
            <person name="Du K."/>
            <person name="Schartl M."/>
            <person name="Guiguen Y."/>
        </authorList>
    </citation>
    <scope>NUCLEOTIDE SEQUENCE [LARGE SCALE GENOMIC DNA]</scope>
    <source>
        <strain evidence="5">Hh-F2</strain>
        <tissue evidence="5">Blood</tissue>
    </source>
</reference>
<evidence type="ECO:0000256" key="2">
    <source>
        <dbReference type="RuleBase" id="RU003876"/>
    </source>
</evidence>
<sequence>MSDCSENGDSSSSKPRRQRASPSPERAAPAAKKAKVDKTESEALLSPPPPQNGESKKPTQDTAKTQNDEEEASVELSSFASETDKEEERECDSAPPVGEDADSSSSAAPVGDAPSASGGSARLKDTEQQHDSDWAAMVAAEALASLTRGGGGGGGGDTEKEVSRKAKTKRKSVKSSTTNTKPEDCPTEGTSSQHTDSDSGEGSPIVRASDTSPDKAGTGSASEAGKPSKTDRVVDSEGAEAIYTSVEDEEAEVETGSSSPAASSSSSSSSSSAEDAECAIVSVETRVAPETRRSLETLAQIQGELEEIEKRAARLYRRMELKFNQMRRPHVEKRNAVIQGIPGFWVTAFLNHPQISAHIDEHDEDALSFMTNLEIEHFKGARLGYRICFRFSRNPYFHNEVLVKEFHLRANGASISFSNPICWLRGRNLAAHSGMVKGPGSLRVYQSFFSWFTDHSSPTTDEIAELLKDDLWKNPLQYYLLPLSQGAENGRQVGNGNGDECVVISDSDEEVPAEDESKEEGSEEGESSEEETRADREVVIDGSEESRSGEEKEEGDDDEDDDDDDDAADDDDDDDEEEEEGVSDEQDEEEVDVEELDESLGSKGQEAEVKGQYEEDQEDIEVDGDEDG</sequence>
<feature type="compositionally biased region" description="Low complexity" evidence="4">
    <location>
        <begin position="20"/>
        <end position="31"/>
    </location>
</feature>
<dbReference type="EMBL" id="JAHFZB010000054">
    <property type="protein sequence ID" value="KAK6466677.1"/>
    <property type="molecule type" value="Genomic_DNA"/>
</dbReference>
<keyword evidence="3" id="KW-0175">Coiled coil</keyword>
<dbReference type="PANTHER" id="PTHR11875">
    <property type="entry name" value="TESTIS-SPECIFIC Y-ENCODED PROTEIN"/>
    <property type="match status" value="1"/>
</dbReference>
<accession>A0ABR0Y1X9</accession>
<evidence type="ECO:0000313" key="6">
    <source>
        <dbReference type="Proteomes" id="UP001369086"/>
    </source>
</evidence>
<comment type="similarity">
    <text evidence="1 2">Belongs to the nucleosome assembly protein (NAP) family.</text>
</comment>
<feature type="region of interest" description="Disordered" evidence="4">
    <location>
        <begin position="1"/>
        <end position="276"/>
    </location>
</feature>
<feature type="compositionally biased region" description="Basic and acidic residues" evidence="4">
    <location>
        <begin position="530"/>
        <end position="550"/>
    </location>
</feature>
<feature type="compositionally biased region" description="Basic and acidic residues" evidence="4">
    <location>
        <begin position="82"/>
        <end position="92"/>
    </location>
</feature>
<feature type="compositionally biased region" description="Acidic residues" evidence="4">
    <location>
        <begin position="614"/>
        <end position="628"/>
    </location>
</feature>
<feature type="compositionally biased region" description="Low complexity" evidence="4">
    <location>
        <begin position="257"/>
        <end position="273"/>
    </location>
</feature>
<dbReference type="Gene3D" id="1.20.5.1500">
    <property type="match status" value="1"/>
</dbReference>
<name>A0ABR0Y1X9_HUSHU</name>
<dbReference type="InterPro" id="IPR037231">
    <property type="entry name" value="NAP-like_sf"/>
</dbReference>
<dbReference type="Gene3D" id="3.30.1120.90">
    <property type="entry name" value="Nucleosome assembly protein"/>
    <property type="match status" value="1"/>
</dbReference>
<evidence type="ECO:0000256" key="3">
    <source>
        <dbReference type="SAM" id="Coils"/>
    </source>
</evidence>
<dbReference type="SUPFAM" id="SSF143113">
    <property type="entry name" value="NAP-like"/>
    <property type="match status" value="1"/>
</dbReference>
<keyword evidence="6" id="KW-1185">Reference proteome</keyword>
<protein>
    <submittedName>
        <fullName evidence="5">Testis-specific Y-encoded-like protein 1</fullName>
    </submittedName>
</protein>